<dbReference type="RefSeq" id="WP_103203665.1">
    <property type="nucleotide sequence ID" value="NZ_CVTD020000026.1"/>
</dbReference>
<dbReference type="EMBL" id="CVTD020000026">
    <property type="protein sequence ID" value="CRZ35589.1"/>
    <property type="molecule type" value="Genomic_DNA"/>
</dbReference>
<gene>
    <name evidence="1" type="ORF">HHT355_2403</name>
</gene>
<dbReference type="Proteomes" id="UP000236497">
    <property type="component" value="Unassembled WGS sequence"/>
</dbReference>
<proteinExistence type="predicted"/>
<dbReference type="InterPro" id="IPR028979">
    <property type="entry name" value="Ser_kin/Pase_Hpr-like_N_sf"/>
</dbReference>
<accession>A0A0H5SJC1</accession>
<evidence type="ECO:0000313" key="2">
    <source>
        <dbReference type="Proteomes" id="UP000236497"/>
    </source>
</evidence>
<reference evidence="1 2" key="1">
    <citation type="submission" date="2015-06" db="EMBL/GenBank/DDBJ databases">
        <authorList>
            <person name="Wibberg Daniel"/>
        </authorList>
    </citation>
    <scope>NUCLEOTIDE SEQUENCE [LARGE SCALE GENOMIC DNA]</scope>
    <source>
        <strain evidence="1 2">T3/55T</strain>
    </source>
</reference>
<name>A0A0H5SJC1_HERHM</name>
<dbReference type="OrthoDB" id="9800356at2"/>
<evidence type="ECO:0000313" key="1">
    <source>
        <dbReference type="EMBL" id="CRZ35589.1"/>
    </source>
</evidence>
<sequence length="111" mass="12019">MTVEELIKSEEFEVLNKGSNLNREIAVPYCCDLLSIAMSKMPQDAAWVTVMANINTLAVASLADAACVILAEGSRLDTAAALKAKEQGITVLYTNLPVFEAALKIYNRINV</sequence>
<dbReference type="Gene3D" id="3.40.1390.20">
    <property type="entry name" value="HprK N-terminal domain-like"/>
    <property type="match status" value="1"/>
</dbReference>
<keyword evidence="2" id="KW-1185">Reference proteome</keyword>
<evidence type="ECO:0008006" key="3">
    <source>
        <dbReference type="Google" id="ProtNLM"/>
    </source>
</evidence>
<organism evidence="1 2">
    <name type="scientific">Herbinix hemicellulosilytica</name>
    <dbReference type="NCBI Taxonomy" id="1564487"/>
    <lineage>
        <taxon>Bacteria</taxon>
        <taxon>Bacillati</taxon>
        <taxon>Bacillota</taxon>
        <taxon>Clostridia</taxon>
        <taxon>Lachnospirales</taxon>
        <taxon>Lachnospiraceae</taxon>
        <taxon>Herbinix</taxon>
    </lineage>
</organism>
<dbReference type="AlphaFoldDB" id="A0A0H5SJC1"/>
<protein>
    <recommendedName>
        <fullName evidence="3">DRTGG domain-containing protein</fullName>
    </recommendedName>
</protein>
<dbReference type="SUPFAM" id="SSF75138">
    <property type="entry name" value="HprK N-terminal domain-like"/>
    <property type="match status" value="1"/>
</dbReference>